<dbReference type="Pfam" id="PF04324">
    <property type="entry name" value="Fer2_BFD"/>
    <property type="match status" value="1"/>
</dbReference>
<dbReference type="CDD" id="cd19946">
    <property type="entry name" value="GlpA-like_Fer2_BFD-like"/>
    <property type="match status" value="1"/>
</dbReference>
<dbReference type="InterPro" id="IPR007419">
    <property type="entry name" value="BFD-like_2Fe2S-bd_dom"/>
</dbReference>
<dbReference type="SUPFAM" id="SSF51905">
    <property type="entry name" value="FAD/NAD(P)-binding domain"/>
    <property type="match status" value="1"/>
</dbReference>
<dbReference type="STRING" id="1122934.SAMN02745691_02136"/>
<feature type="domain" description="BFD-like [2Fe-2S]-binding" evidence="2">
    <location>
        <begin position="401"/>
        <end position="454"/>
    </location>
</feature>
<organism evidence="3 4">
    <name type="scientific">Parasporobacterium paucivorans DSM 15970</name>
    <dbReference type="NCBI Taxonomy" id="1122934"/>
    <lineage>
        <taxon>Bacteria</taxon>
        <taxon>Bacillati</taxon>
        <taxon>Bacillota</taxon>
        <taxon>Clostridia</taxon>
        <taxon>Lachnospirales</taxon>
        <taxon>Lachnospiraceae</taxon>
        <taxon>Parasporobacterium</taxon>
    </lineage>
</organism>
<dbReference type="PANTHER" id="PTHR42720:SF1">
    <property type="entry name" value="GLYCEROL 3-PHOSPHATE OXIDASE"/>
    <property type="match status" value="1"/>
</dbReference>
<reference evidence="3 4" key="1">
    <citation type="submission" date="2016-11" db="EMBL/GenBank/DDBJ databases">
        <authorList>
            <person name="Jaros S."/>
            <person name="Januszkiewicz K."/>
            <person name="Wedrychowicz H."/>
        </authorList>
    </citation>
    <scope>NUCLEOTIDE SEQUENCE [LARGE SCALE GENOMIC DNA]</scope>
    <source>
        <strain evidence="3 4">DSM 15970</strain>
    </source>
</reference>
<dbReference type="Pfam" id="PF01266">
    <property type="entry name" value="DAO"/>
    <property type="match status" value="1"/>
</dbReference>
<protein>
    <submittedName>
        <fullName evidence="3">Glycerol-3-phosphate dehydrogenase</fullName>
    </submittedName>
</protein>
<dbReference type="AlphaFoldDB" id="A0A1M6K6K2"/>
<dbReference type="SUPFAM" id="SSF54373">
    <property type="entry name" value="FAD-linked reductases, C-terminal domain"/>
    <property type="match status" value="1"/>
</dbReference>
<dbReference type="OrthoDB" id="9801699at2"/>
<evidence type="ECO:0000259" key="1">
    <source>
        <dbReference type="Pfam" id="PF01266"/>
    </source>
</evidence>
<dbReference type="EMBL" id="FQYT01000025">
    <property type="protein sequence ID" value="SHJ54565.1"/>
    <property type="molecule type" value="Genomic_DNA"/>
</dbReference>
<keyword evidence="4" id="KW-1185">Reference proteome</keyword>
<dbReference type="Gene3D" id="1.10.10.1100">
    <property type="entry name" value="BFD-like [2Fe-2S]-binding domain"/>
    <property type="match status" value="1"/>
</dbReference>
<accession>A0A1M6K6K2</accession>
<feature type="domain" description="FAD dependent oxidoreductase" evidence="1">
    <location>
        <begin position="3"/>
        <end position="351"/>
    </location>
</feature>
<dbReference type="Proteomes" id="UP000184342">
    <property type="component" value="Unassembled WGS sequence"/>
</dbReference>
<proteinExistence type="predicted"/>
<evidence type="ECO:0000259" key="2">
    <source>
        <dbReference type="Pfam" id="PF04324"/>
    </source>
</evidence>
<dbReference type="InterPro" id="IPR036188">
    <property type="entry name" value="FAD/NAD-bd_sf"/>
</dbReference>
<dbReference type="Gene3D" id="3.50.50.60">
    <property type="entry name" value="FAD/NAD(P)-binding domain"/>
    <property type="match status" value="1"/>
</dbReference>
<gene>
    <name evidence="3" type="ORF">SAMN02745691_02136</name>
</gene>
<sequence length="479" mass="52651">MYDVAIIGGGILGCTIARELSRYHLHVTVLEKAYDIGEGATKTNSGVLAAGFHPRGGSLKGISCVKGNDMYRQICEELDIPVRFIGSLYVAFSRNGTEMIAQKYNKGIKNGVQRMEIIDGDQARSMQPGLSPKVIQALYAPTTGIIDVFGLILRTAQNASENGVEFHFDTEVSDIIDEGRHYTVHTNKGTVQAEYIVNTAGEEAASIEGFLRPADLVIRPRRGQFYVFDKQTDSVVRHVIYQAQDMDEKGCLLTLSIDGNLIAGPTSENVSSYKRVETTREGLELIEQVARKIMPGLDMGKVIASFAGARTNISNVAKEEKDFVIRKSARNMVSALGIKNPGLTGAPYLALKAVDILREEGLILEAKAGFNTQAVSGKKFLDCSVAEQKKRMTEDRRYGNVICRCEKITEGDILRVLSEPLPPRTLNGMKKRLRAGMGRCQGSFCTPRIIEILSREMKVKPEKILKNTQGSSLVKGRVK</sequence>
<evidence type="ECO:0000313" key="4">
    <source>
        <dbReference type="Proteomes" id="UP000184342"/>
    </source>
</evidence>
<dbReference type="InterPro" id="IPR041854">
    <property type="entry name" value="BFD-like_2Fe2S-bd_dom_sf"/>
</dbReference>
<dbReference type="PANTHER" id="PTHR42720">
    <property type="entry name" value="GLYCEROL-3-PHOSPHATE DEHYDROGENASE"/>
    <property type="match status" value="1"/>
</dbReference>
<evidence type="ECO:0000313" key="3">
    <source>
        <dbReference type="EMBL" id="SHJ54565.1"/>
    </source>
</evidence>
<dbReference type="RefSeq" id="WP_073994398.1">
    <property type="nucleotide sequence ID" value="NZ_FQYT01000025.1"/>
</dbReference>
<dbReference type="InterPro" id="IPR052745">
    <property type="entry name" value="G3P_Oxidase/Oxidoreductase"/>
</dbReference>
<dbReference type="InterPro" id="IPR006076">
    <property type="entry name" value="FAD-dep_OxRdtase"/>
</dbReference>
<dbReference type="Gene3D" id="3.30.9.10">
    <property type="entry name" value="D-Amino Acid Oxidase, subunit A, domain 2"/>
    <property type="match status" value="1"/>
</dbReference>
<name>A0A1M6K6K2_9FIRM</name>